<evidence type="ECO:0000313" key="2">
    <source>
        <dbReference type="Proteomes" id="UP000287166"/>
    </source>
</evidence>
<dbReference type="AlphaFoldDB" id="A0A401G830"/>
<protein>
    <submittedName>
        <fullName evidence="1">Uncharacterized protein</fullName>
    </submittedName>
</protein>
<evidence type="ECO:0000313" key="1">
    <source>
        <dbReference type="EMBL" id="GBE78314.1"/>
    </source>
</evidence>
<dbReference type="EMBL" id="BFAD01000001">
    <property type="protein sequence ID" value="GBE78314.1"/>
    <property type="molecule type" value="Genomic_DNA"/>
</dbReference>
<proteinExistence type="predicted"/>
<dbReference type="Proteomes" id="UP000287166">
    <property type="component" value="Unassembled WGS sequence"/>
</dbReference>
<keyword evidence="2" id="KW-1185">Reference proteome</keyword>
<reference evidence="1 2" key="1">
    <citation type="journal article" date="2018" name="Sci. Rep.">
        <title>Genome sequence of the cauliflower mushroom Sparassis crispa (Hanabiratake) and its association with beneficial usage.</title>
        <authorList>
            <person name="Kiyama R."/>
            <person name="Furutani Y."/>
            <person name="Kawaguchi K."/>
            <person name="Nakanishi T."/>
        </authorList>
    </citation>
    <scope>NUCLEOTIDE SEQUENCE [LARGE SCALE GENOMIC DNA]</scope>
</reference>
<dbReference type="GeneID" id="38775231"/>
<comment type="caution">
    <text evidence="1">The sequence shown here is derived from an EMBL/GenBank/DDBJ whole genome shotgun (WGS) entry which is preliminary data.</text>
</comment>
<organism evidence="1 2">
    <name type="scientific">Sparassis crispa</name>
    <dbReference type="NCBI Taxonomy" id="139825"/>
    <lineage>
        <taxon>Eukaryota</taxon>
        <taxon>Fungi</taxon>
        <taxon>Dikarya</taxon>
        <taxon>Basidiomycota</taxon>
        <taxon>Agaricomycotina</taxon>
        <taxon>Agaricomycetes</taxon>
        <taxon>Polyporales</taxon>
        <taxon>Sparassidaceae</taxon>
        <taxon>Sparassis</taxon>
    </lineage>
</organism>
<dbReference type="RefSeq" id="XP_027609227.1">
    <property type="nucleotide sequence ID" value="XM_027753426.1"/>
</dbReference>
<dbReference type="InParanoid" id="A0A401G830"/>
<name>A0A401G830_9APHY</name>
<accession>A0A401G830</accession>
<sequence>MDPVEHIGETIRYKDENSSIVECTIEDAGTSIVKGDFFKLSYLGSGQKEVSSEEMALILRNAV</sequence>
<gene>
    <name evidence="1" type="ORF">SCP_0111990</name>
</gene>
<dbReference type="OrthoDB" id="3328862at2759"/>